<organism evidence="2 3">
    <name type="scientific">Phyllosticta capitalensis</name>
    <dbReference type="NCBI Taxonomy" id="121624"/>
    <lineage>
        <taxon>Eukaryota</taxon>
        <taxon>Fungi</taxon>
        <taxon>Dikarya</taxon>
        <taxon>Ascomycota</taxon>
        <taxon>Pezizomycotina</taxon>
        <taxon>Dothideomycetes</taxon>
        <taxon>Dothideomycetes incertae sedis</taxon>
        <taxon>Botryosphaeriales</taxon>
        <taxon>Phyllostictaceae</taxon>
        <taxon>Phyllosticta</taxon>
    </lineage>
</organism>
<feature type="compositionally biased region" description="Basic and acidic residues" evidence="1">
    <location>
        <begin position="525"/>
        <end position="534"/>
    </location>
</feature>
<feature type="compositionally biased region" description="Polar residues" evidence="1">
    <location>
        <begin position="112"/>
        <end position="152"/>
    </location>
</feature>
<feature type="compositionally biased region" description="Acidic residues" evidence="1">
    <location>
        <begin position="509"/>
        <end position="520"/>
    </location>
</feature>
<sequence>MERKFVRLILHEDDHGVLVPDDIGLPYENLVKAAYKIFDQDPTRVKVSLHYKTKDLKDHSDYLVDEQVWNFGRFFNNLSVPIDRFHCRFTPIERDEANHPDLGTFGGRRDSVNSAPPNAQYQPFSRSTGAEATDNDLTPSLQDDMTTITSDGATRELTPEQQPKRKAAPRAQQGHAPPTHKRIRPFSPRQYLPTKEQQTAKAGSQKLRRGRSARMSAPQNPSPFTRRREVSQNSEGPRDLPDGQQLETEETGATLQPEPSPVREPQTMASLSPSSPLSPVREEVLASAPEHLFLTPSRRASADQALFRNRARGSQNVLDPPRRASFDTRVLRPRTGMTHDAAGPCLDSVEEGADNGLPRHGAPGRKNESIDLTFFFKSEIKGHANLKIQKWTVAYQGSETLQKREEEIRTYIFEQLYDNNPKMSERQRQGIVNQLAIFVYVYYQNTNDRQDVIPKKTSHEYALWEFLLANIKDSEPAKLEALVTMHRTNDVDMTLLNRLSPTGSRSVETNDEDDSDEEVVAGDPVDTRVRVAEEKDGEYEEDGEGDGNKSDG</sequence>
<reference evidence="2 3" key="1">
    <citation type="submission" date="2024-04" db="EMBL/GenBank/DDBJ databases">
        <title>Phyllosticta paracitricarpa is synonymous to the EU quarantine fungus P. citricarpa based on phylogenomic analyses.</title>
        <authorList>
            <consortium name="Lawrence Berkeley National Laboratory"/>
            <person name="Van Ingen-Buijs V.A."/>
            <person name="Van Westerhoven A.C."/>
            <person name="Haridas S."/>
            <person name="Skiadas P."/>
            <person name="Martin F."/>
            <person name="Groenewald J.Z."/>
            <person name="Crous P.W."/>
            <person name="Seidl M.F."/>
        </authorList>
    </citation>
    <scope>NUCLEOTIDE SEQUENCE [LARGE SCALE GENOMIC DNA]</scope>
    <source>
        <strain evidence="2 3">CBS 123374</strain>
    </source>
</reference>
<feature type="region of interest" description="Disordered" evidence="1">
    <location>
        <begin position="499"/>
        <end position="552"/>
    </location>
</feature>
<keyword evidence="3" id="KW-1185">Reference proteome</keyword>
<protein>
    <submittedName>
        <fullName evidence="2">Uncharacterized protein</fullName>
    </submittedName>
</protein>
<gene>
    <name evidence="2" type="ORF">HDK90DRAFT_515658</name>
</gene>
<feature type="compositionally biased region" description="Basic and acidic residues" evidence="1">
    <location>
        <begin position="226"/>
        <end position="241"/>
    </location>
</feature>
<comment type="caution">
    <text evidence="2">The sequence shown here is derived from an EMBL/GenBank/DDBJ whole genome shotgun (WGS) entry which is preliminary data.</text>
</comment>
<evidence type="ECO:0000256" key="1">
    <source>
        <dbReference type="SAM" id="MobiDB-lite"/>
    </source>
</evidence>
<evidence type="ECO:0000313" key="2">
    <source>
        <dbReference type="EMBL" id="KAK8223337.1"/>
    </source>
</evidence>
<dbReference type="EMBL" id="JBBWRZ010000014">
    <property type="protein sequence ID" value="KAK8223337.1"/>
    <property type="molecule type" value="Genomic_DNA"/>
</dbReference>
<feature type="region of interest" description="Disordered" evidence="1">
    <location>
        <begin position="96"/>
        <end position="282"/>
    </location>
</feature>
<feature type="compositionally biased region" description="Acidic residues" evidence="1">
    <location>
        <begin position="535"/>
        <end position="545"/>
    </location>
</feature>
<accession>A0ABR1Y9J5</accession>
<name>A0ABR1Y9J5_9PEZI</name>
<feature type="compositionally biased region" description="Low complexity" evidence="1">
    <location>
        <begin position="270"/>
        <end position="279"/>
    </location>
</feature>
<proteinExistence type="predicted"/>
<evidence type="ECO:0000313" key="3">
    <source>
        <dbReference type="Proteomes" id="UP001492380"/>
    </source>
</evidence>
<dbReference type="Proteomes" id="UP001492380">
    <property type="component" value="Unassembled WGS sequence"/>
</dbReference>